<protein>
    <submittedName>
        <fullName evidence="1">Uncharacterized protein</fullName>
    </submittedName>
</protein>
<accession>A0A8S5PXV1</accession>
<proteinExistence type="predicted"/>
<reference evidence="1" key="1">
    <citation type="journal article" date="2021" name="Proc. Natl. Acad. Sci. U.S.A.">
        <title>A Catalog of Tens of Thousands of Viruses from Human Metagenomes Reveals Hidden Associations with Chronic Diseases.</title>
        <authorList>
            <person name="Tisza M.J."/>
            <person name="Buck C.B."/>
        </authorList>
    </citation>
    <scope>NUCLEOTIDE SEQUENCE</scope>
    <source>
        <strain evidence="1">Ct2vX3</strain>
    </source>
</reference>
<evidence type="ECO:0000313" key="1">
    <source>
        <dbReference type="EMBL" id="DAE11714.1"/>
    </source>
</evidence>
<name>A0A8S5PXV1_9CAUD</name>
<organism evidence="1">
    <name type="scientific">Siphoviridae sp. ct2vX3</name>
    <dbReference type="NCBI Taxonomy" id="2825318"/>
    <lineage>
        <taxon>Viruses</taxon>
        <taxon>Duplodnaviria</taxon>
        <taxon>Heunggongvirae</taxon>
        <taxon>Uroviricota</taxon>
        <taxon>Caudoviricetes</taxon>
    </lineage>
</organism>
<sequence>MDIGRIHDQTVVCVFRVNIDNNGIHFATLVNLYVLGRSAETKTFY</sequence>
<dbReference type="EMBL" id="BK015535">
    <property type="protein sequence ID" value="DAE11714.1"/>
    <property type="molecule type" value="Genomic_DNA"/>
</dbReference>